<feature type="binding site" evidence="8">
    <location>
        <position position="503"/>
    </location>
    <ligand>
        <name>Mg(2+)</name>
        <dbReference type="ChEBI" id="CHEBI:18420"/>
    </ligand>
</feature>
<dbReference type="NCBIfam" id="TIGR03591">
    <property type="entry name" value="polynuc_phos"/>
    <property type="match status" value="1"/>
</dbReference>
<dbReference type="InterPro" id="IPR004087">
    <property type="entry name" value="KH_dom"/>
</dbReference>
<keyword evidence="2 8" id="KW-0963">Cytoplasm</keyword>
<dbReference type="InterPro" id="IPR027408">
    <property type="entry name" value="PNPase/RNase_PH_dom_sf"/>
</dbReference>
<dbReference type="CDD" id="cd04472">
    <property type="entry name" value="S1_PNPase"/>
    <property type="match status" value="1"/>
</dbReference>
<dbReference type="InterPro" id="IPR003029">
    <property type="entry name" value="S1_domain"/>
</dbReference>
<accession>A0A7C1J018</accession>
<dbReference type="InterPro" id="IPR012162">
    <property type="entry name" value="PNPase"/>
</dbReference>
<evidence type="ECO:0000256" key="4">
    <source>
        <dbReference type="ARBA" id="ARBA00022695"/>
    </source>
</evidence>
<dbReference type="AlphaFoldDB" id="A0A7C1J018"/>
<keyword evidence="5 8" id="KW-0479">Metal-binding</keyword>
<dbReference type="InterPro" id="IPR001247">
    <property type="entry name" value="ExoRNase_PH_dom1"/>
</dbReference>
<dbReference type="InterPro" id="IPR004088">
    <property type="entry name" value="KH_dom_type_1"/>
</dbReference>
<dbReference type="InterPro" id="IPR036612">
    <property type="entry name" value="KH_dom_type_1_sf"/>
</dbReference>
<dbReference type="GO" id="GO:0006396">
    <property type="term" value="P:RNA processing"/>
    <property type="evidence" value="ECO:0007669"/>
    <property type="project" value="InterPro"/>
</dbReference>
<evidence type="ECO:0000256" key="5">
    <source>
        <dbReference type="ARBA" id="ARBA00022723"/>
    </source>
</evidence>
<dbReference type="NCBIfam" id="NF008805">
    <property type="entry name" value="PRK11824.1"/>
    <property type="match status" value="1"/>
</dbReference>
<proteinExistence type="inferred from homology"/>
<dbReference type="SMART" id="SM00316">
    <property type="entry name" value="S1"/>
    <property type="match status" value="1"/>
</dbReference>
<evidence type="ECO:0000256" key="8">
    <source>
        <dbReference type="HAMAP-Rule" id="MF_01595"/>
    </source>
</evidence>
<dbReference type="Pfam" id="PF00575">
    <property type="entry name" value="S1"/>
    <property type="match status" value="1"/>
</dbReference>
<evidence type="ECO:0000256" key="7">
    <source>
        <dbReference type="ARBA" id="ARBA00022884"/>
    </source>
</evidence>
<comment type="caution">
    <text evidence="11">The sequence shown here is derived from an EMBL/GenBank/DDBJ whole genome shotgun (WGS) entry which is preliminary data.</text>
</comment>
<evidence type="ECO:0000259" key="10">
    <source>
        <dbReference type="PROSITE" id="PS50126"/>
    </source>
</evidence>
<sequence>MLERAIHRKEMVIGGRPLVVEVGRVARQASGAVLARYGDTVVLVTATMAAEPREGIDFFPLLVDYEERHYAVGKIPGGFLRREGRPGEKAVLSARLIDRSIRPLFPQKLRRDVHVVATIMSVDQDCAPEVTAMIGASAALSLSSIPFDGPIGGVIVGLVDGEFVINPTVAQEERSKLHLVVAGTRDAIMMVECGAKEVPENDILEAIERGHQVIGEIVDFIAAFREEALNLGLASRKITLDFPEPDPAVVAAVKEAGRAAIEPAIRRCVEGRLDKKTREELLENVKRELVTSLLEKYPDAELSIRDELETVEKEIIRELVQKEEIRIDGRGLREIRPLGVEVGVLPRAHGSGLFTRGQTQVLSAVTLGPVGDEQILDGLGIEETKRFMHHYNFPPYSTGEARPIRSPGRREIGHGALVERAIEAVLPPEDVFPYTIRIVSEVLVSNGSTSMASVCGSTLALMDAGVPIKAPVAGIAMGLIKDGDKVSILTDIQGIEDHLGDMDFKVAGTAEGVTALQMDIKIPGVTREILAQALAQAREARLFILETMKQTIAAPRPELSPYAPRVLHMVIDPEKIRDVIGPGGKVIRKIIELTGAEIDVEDDGRVYITAPTEEAGRQARQIIENLTAEVTVGQVYLGRVTRVADFGCFVEIIPGVLGLPGKEGLVHISQLAPQRVERVEDVVKEGDQILVKVIGYDNQGKIKLSKKEAMRMLEQRDTRRPERRSPRVRIRSSK</sequence>
<dbReference type="EMBL" id="DSMV01000209">
    <property type="protein sequence ID" value="HDW51772.1"/>
    <property type="molecule type" value="Genomic_DNA"/>
</dbReference>
<feature type="domain" description="S1 motif" evidence="10">
    <location>
        <begin position="633"/>
        <end position="707"/>
    </location>
</feature>
<keyword evidence="7 8" id="KW-0694">RNA-binding</keyword>
<name>A0A7C1J018_9THEO</name>
<evidence type="ECO:0000256" key="6">
    <source>
        <dbReference type="ARBA" id="ARBA00022842"/>
    </source>
</evidence>
<comment type="function">
    <text evidence="8">Involved in mRNA degradation. Catalyzes the phosphorolysis of single-stranded polyribonucleotides processively in the 3'- to 5'-direction.</text>
</comment>
<keyword evidence="4 8" id="KW-0548">Nucleotidyltransferase</keyword>
<evidence type="ECO:0000313" key="11">
    <source>
        <dbReference type="EMBL" id="HDW51772.1"/>
    </source>
</evidence>
<dbReference type="InterPro" id="IPR020568">
    <property type="entry name" value="Ribosomal_Su5_D2-typ_SF"/>
</dbReference>
<dbReference type="EC" id="2.7.7.8" evidence="8"/>
<keyword evidence="6 8" id="KW-0460">Magnesium</keyword>
<dbReference type="FunFam" id="3.30.1370.10:FF:000001">
    <property type="entry name" value="Polyribonucleotide nucleotidyltransferase"/>
    <property type="match status" value="1"/>
</dbReference>
<dbReference type="InterPro" id="IPR015847">
    <property type="entry name" value="ExoRNase_PH_dom2"/>
</dbReference>
<dbReference type="CDD" id="cd11364">
    <property type="entry name" value="RNase_PH_PNPase_2"/>
    <property type="match status" value="1"/>
</dbReference>
<dbReference type="Pfam" id="PF01138">
    <property type="entry name" value="RNase_PH"/>
    <property type="match status" value="2"/>
</dbReference>
<dbReference type="GO" id="GO:0003723">
    <property type="term" value="F:RNA binding"/>
    <property type="evidence" value="ECO:0007669"/>
    <property type="project" value="UniProtKB-UniRule"/>
</dbReference>
<dbReference type="PROSITE" id="PS50084">
    <property type="entry name" value="KH_TYPE_1"/>
    <property type="match status" value="1"/>
</dbReference>
<dbReference type="Gene3D" id="3.30.230.70">
    <property type="entry name" value="GHMP Kinase, N-terminal domain"/>
    <property type="match status" value="2"/>
</dbReference>
<dbReference type="Pfam" id="PF03725">
    <property type="entry name" value="RNase_PH_C"/>
    <property type="match status" value="2"/>
</dbReference>
<dbReference type="PANTHER" id="PTHR11252:SF0">
    <property type="entry name" value="POLYRIBONUCLEOTIDE NUCLEOTIDYLTRANSFERASE 1, MITOCHONDRIAL"/>
    <property type="match status" value="1"/>
</dbReference>
<dbReference type="SMART" id="SM00322">
    <property type="entry name" value="KH"/>
    <property type="match status" value="1"/>
</dbReference>
<comment type="similarity">
    <text evidence="1 8">Belongs to the polyribonucleotide nucleotidyltransferase family.</text>
</comment>
<dbReference type="Pfam" id="PF03726">
    <property type="entry name" value="PNPase"/>
    <property type="match status" value="1"/>
</dbReference>
<comment type="cofactor">
    <cofactor evidence="8">
        <name>Mg(2+)</name>
        <dbReference type="ChEBI" id="CHEBI:18420"/>
    </cofactor>
</comment>
<keyword evidence="3 8" id="KW-0808">Transferase</keyword>
<dbReference type="GO" id="GO:0000175">
    <property type="term" value="F:3'-5'-RNA exonuclease activity"/>
    <property type="evidence" value="ECO:0007669"/>
    <property type="project" value="TreeGrafter"/>
</dbReference>
<dbReference type="InterPro" id="IPR015848">
    <property type="entry name" value="PNPase_PH_RNA-bd_bac/org-type"/>
</dbReference>
<dbReference type="GO" id="GO:0006402">
    <property type="term" value="P:mRNA catabolic process"/>
    <property type="evidence" value="ECO:0007669"/>
    <property type="project" value="UniProtKB-UniRule"/>
</dbReference>
<dbReference type="SUPFAM" id="SSF50249">
    <property type="entry name" value="Nucleic acid-binding proteins"/>
    <property type="match status" value="1"/>
</dbReference>
<evidence type="ECO:0000256" key="9">
    <source>
        <dbReference type="SAM" id="MobiDB-lite"/>
    </source>
</evidence>
<dbReference type="InterPro" id="IPR036345">
    <property type="entry name" value="ExoRNase_PH_dom2_sf"/>
</dbReference>
<dbReference type="CDD" id="cd11363">
    <property type="entry name" value="RNase_PH_PNPase_1"/>
    <property type="match status" value="1"/>
</dbReference>
<evidence type="ECO:0000256" key="1">
    <source>
        <dbReference type="ARBA" id="ARBA00007404"/>
    </source>
</evidence>
<feature type="region of interest" description="Disordered" evidence="9">
    <location>
        <begin position="713"/>
        <end position="734"/>
    </location>
</feature>
<dbReference type="Pfam" id="PF00013">
    <property type="entry name" value="KH_1"/>
    <property type="match status" value="1"/>
</dbReference>
<dbReference type="PROSITE" id="PS50126">
    <property type="entry name" value="S1"/>
    <property type="match status" value="1"/>
</dbReference>
<feature type="binding site" evidence="8">
    <location>
        <position position="497"/>
    </location>
    <ligand>
        <name>Mg(2+)</name>
        <dbReference type="ChEBI" id="CHEBI:18420"/>
    </ligand>
</feature>
<feature type="compositionally biased region" description="Basic and acidic residues" evidence="9">
    <location>
        <begin position="713"/>
        <end position="725"/>
    </location>
</feature>
<dbReference type="GO" id="GO:0004654">
    <property type="term" value="F:polyribonucleotide nucleotidyltransferase activity"/>
    <property type="evidence" value="ECO:0007669"/>
    <property type="project" value="UniProtKB-UniRule"/>
</dbReference>
<reference evidence="11" key="1">
    <citation type="journal article" date="2020" name="mSystems">
        <title>Genome- and Community-Level Interaction Insights into Carbon Utilization and Element Cycling Functions of Hydrothermarchaeota in Hydrothermal Sediment.</title>
        <authorList>
            <person name="Zhou Z."/>
            <person name="Liu Y."/>
            <person name="Xu W."/>
            <person name="Pan J."/>
            <person name="Luo Z.H."/>
            <person name="Li M."/>
        </authorList>
    </citation>
    <scope>NUCLEOTIDE SEQUENCE [LARGE SCALE GENOMIC DNA]</scope>
    <source>
        <strain evidence="11">SpSt-301</strain>
    </source>
</reference>
<evidence type="ECO:0000256" key="2">
    <source>
        <dbReference type="ARBA" id="ARBA00022490"/>
    </source>
</evidence>
<dbReference type="InterPro" id="IPR012340">
    <property type="entry name" value="NA-bd_OB-fold"/>
</dbReference>
<comment type="subcellular location">
    <subcellularLocation>
        <location evidence="8">Cytoplasm</location>
    </subcellularLocation>
</comment>
<protein>
    <recommendedName>
        <fullName evidence="8">Polyribonucleotide nucleotidyltransferase</fullName>
        <ecNumber evidence="8">2.7.7.8</ecNumber>
    </recommendedName>
    <alternativeName>
        <fullName evidence="8">Polynucleotide phosphorylase</fullName>
        <shortName evidence="8">PNPase</shortName>
    </alternativeName>
</protein>
<dbReference type="GO" id="GO:0000287">
    <property type="term" value="F:magnesium ion binding"/>
    <property type="evidence" value="ECO:0007669"/>
    <property type="project" value="UniProtKB-UniRule"/>
</dbReference>
<evidence type="ECO:0000256" key="3">
    <source>
        <dbReference type="ARBA" id="ARBA00022679"/>
    </source>
</evidence>
<dbReference type="SUPFAM" id="SSF54791">
    <property type="entry name" value="Eukaryotic type KH-domain (KH-domain type I)"/>
    <property type="match status" value="1"/>
</dbReference>
<dbReference type="SUPFAM" id="SSF46915">
    <property type="entry name" value="Polynucleotide phosphorylase/guanosine pentaphosphate synthase (PNPase/GPSI), domain 3"/>
    <property type="match status" value="1"/>
</dbReference>
<dbReference type="PANTHER" id="PTHR11252">
    <property type="entry name" value="POLYRIBONUCLEOTIDE NUCLEOTIDYLTRANSFERASE"/>
    <property type="match status" value="1"/>
</dbReference>
<dbReference type="SUPFAM" id="SSF54211">
    <property type="entry name" value="Ribosomal protein S5 domain 2-like"/>
    <property type="match status" value="2"/>
</dbReference>
<dbReference type="GO" id="GO:0005829">
    <property type="term" value="C:cytosol"/>
    <property type="evidence" value="ECO:0007669"/>
    <property type="project" value="UniProtKB-ARBA"/>
</dbReference>
<dbReference type="SUPFAM" id="SSF55666">
    <property type="entry name" value="Ribonuclease PH domain 2-like"/>
    <property type="match status" value="2"/>
</dbReference>
<dbReference type="PIRSF" id="PIRSF005499">
    <property type="entry name" value="PNPase"/>
    <property type="match status" value="1"/>
</dbReference>
<dbReference type="Gene3D" id="2.40.50.140">
    <property type="entry name" value="Nucleic acid-binding proteins"/>
    <property type="match status" value="1"/>
</dbReference>
<gene>
    <name evidence="8" type="primary">pnp</name>
    <name evidence="11" type="ORF">ENQ35_03445</name>
</gene>
<dbReference type="CDD" id="cd02393">
    <property type="entry name" value="KH-I_PNPase"/>
    <property type="match status" value="1"/>
</dbReference>
<dbReference type="Gene3D" id="3.30.1370.10">
    <property type="entry name" value="K Homology domain, type 1"/>
    <property type="match status" value="1"/>
</dbReference>
<dbReference type="FunFam" id="3.30.230.70:FF:000002">
    <property type="entry name" value="Polyribonucleotide nucleotidyltransferase"/>
    <property type="match status" value="1"/>
</dbReference>
<comment type="catalytic activity">
    <reaction evidence="8">
        <text>RNA(n+1) + phosphate = RNA(n) + a ribonucleoside 5'-diphosphate</text>
        <dbReference type="Rhea" id="RHEA:22096"/>
        <dbReference type="Rhea" id="RHEA-COMP:14527"/>
        <dbReference type="Rhea" id="RHEA-COMP:17342"/>
        <dbReference type="ChEBI" id="CHEBI:43474"/>
        <dbReference type="ChEBI" id="CHEBI:57930"/>
        <dbReference type="ChEBI" id="CHEBI:140395"/>
        <dbReference type="EC" id="2.7.7.8"/>
    </reaction>
</comment>
<dbReference type="HAMAP" id="MF_01595">
    <property type="entry name" value="PNPase"/>
    <property type="match status" value="1"/>
</dbReference>
<dbReference type="InterPro" id="IPR036456">
    <property type="entry name" value="PNPase_PH_RNA-bd_sf"/>
</dbReference>
<dbReference type="FunFam" id="3.30.230.70:FF:000001">
    <property type="entry name" value="Polyribonucleotide nucleotidyltransferase"/>
    <property type="match status" value="1"/>
</dbReference>
<organism evidence="11">
    <name type="scientific">Ammonifex degensii</name>
    <dbReference type="NCBI Taxonomy" id="42838"/>
    <lineage>
        <taxon>Bacteria</taxon>
        <taxon>Bacillati</taxon>
        <taxon>Bacillota</taxon>
        <taxon>Clostridia</taxon>
        <taxon>Thermoanaerobacterales</taxon>
        <taxon>Thermoanaerobacteraceae</taxon>
        <taxon>Ammonifex</taxon>
    </lineage>
</organism>